<dbReference type="InterPro" id="IPR036390">
    <property type="entry name" value="WH_DNA-bd_sf"/>
</dbReference>
<evidence type="ECO:0000259" key="5">
    <source>
        <dbReference type="PROSITE" id="PS50931"/>
    </source>
</evidence>
<comment type="similarity">
    <text evidence="1">Belongs to the LysR transcriptional regulatory family.</text>
</comment>
<dbReference type="InterPro" id="IPR005119">
    <property type="entry name" value="LysR_subst-bd"/>
</dbReference>
<sequence length="295" mass="32323">MDTLTSLRVFVAVADLRSFSAASARLEMSAAMTSKHVQALERRVGARLLNRNSRNVGLTEAGVTYLASVRVMLDGLDDVEARIGDATVVPRGDLKISLPVWMANARFVAALAEYQRTYTEVVLDLDLEGRMVNMVEEGFDLALRGARMLDEGLIARKLTDIGFHLVASSELLERVGRPEKLQDLVGMPLLAYGPVAGSGLVPFEQNGETVEVRFVPVMRSANETMLLEAARAGMGFAISPDLMIDQDLKQGSLERVLPEQVRLTGPLYAVYPNRSYLPAKVRTFLDHMVAKGVFA</sequence>
<evidence type="ECO:0000313" key="7">
    <source>
        <dbReference type="Proteomes" id="UP000678281"/>
    </source>
</evidence>
<dbReference type="PANTHER" id="PTHR30537">
    <property type="entry name" value="HTH-TYPE TRANSCRIPTIONAL REGULATOR"/>
    <property type="match status" value="1"/>
</dbReference>
<evidence type="ECO:0000313" key="6">
    <source>
        <dbReference type="EMBL" id="MBS3847608.1"/>
    </source>
</evidence>
<dbReference type="GO" id="GO:0006351">
    <property type="term" value="P:DNA-templated transcription"/>
    <property type="evidence" value="ECO:0007669"/>
    <property type="project" value="TreeGrafter"/>
</dbReference>
<dbReference type="PANTHER" id="PTHR30537:SF35">
    <property type="entry name" value="TRANSCRIPTIONAL REGULATORY PROTEIN"/>
    <property type="match status" value="1"/>
</dbReference>
<dbReference type="InterPro" id="IPR058163">
    <property type="entry name" value="LysR-type_TF_proteobact-type"/>
</dbReference>
<dbReference type="RefSeq" id="WP_212657218.1">
    <property type="nucleotide sequence ID" value="NZ_JAGXTP010000001.1"/>
</dbReference>
<dbReference type="Proteomes" id="UP000678281">
    <property type="component" value="Unassembled WGS sequence"/>
</dbReference>
<dbReference type="CDD" id="cd08422">
    <property type="entry name" value="PBP2_CrgA_like"/>
    <property type="match status" value="1"/>
</dbReference>
<dbReference type="EMBL" id="JAGXTP010000001">
    <property type="protein sequence ID" value="MBS3847608.1"/>
    <property type="molecule type" value="Genomic_DNA"/>
</dbReference>
<evidence type="ECO:0000256" key="2">
    <source>
        <dbReference type="ARBA" id="ARBA00023015"/>
    </source>
</evidence>
<accession>A0A942E3L9</accession>
<proteinExistence type="inferred from homology"/>
<dbReference type="FunFam" id="1.10.10.10:FF:000001">
    <property type="entry name" value="LysR family transcriptional regulator"/>
    <property type="match status" value="1"/>
</dbReference>
<reference evidence="6" key="1">
    <citation type="submission" date="2021-04" db="EMBL/GenBank/DDBJ databases">
        <title>Devosia litorisediminis sp. nov., isolated from a sand dune.</title>
        <authorList>
            <person name="Park S."/>
            <person name="Yoon J.-H."/>
        </authorList>
    </citation>
    <scope>NUCLEOTIDE SEQUENCE</scope>
    <source>
        <strain evidence="6">BSSL-BM10</strain>
    </source>
</reference>
<dbReference type="PROSITE" id="PS50931">
    <property type="entry name" value="HTH_LYSR"/>
    <property type="match status" value="1"/>
</dbReference>
<gene>
    <name evidence="6" type="ORF">KD146_02745</name>
</gene>
<keyword evidence="2" id="KW-0805">Transcription regulation</keyword>
<feature type="domain" description="HTH lysR-type" evidence="5">
    <location>
        <begin position="1"/>
        <end position="59"/>
    </location>
</feature>
<keyword evidence="4" id="KW-0804">Transcription</keyword>
<organism evidence="6 7">
    <name type="scientific">Devosia litorisediminis</name>
    <dbReference type="NCBI Taxonomy" id="2829817"/>
    <lineage>
        <taxon>Bacteria</taxon>
        <taxon>Pseudomonadati</taxon>
        <taxon>Pseudomonadota</taxon>
        <taxon>Alphaproteobacteria</taxon>
        <taxon>Hyphomicrobiales</taxon>
        <taxon>Devosiaceae</taxon>
        <taxon>Devosia</taxon>
    </lineage>
</organism>
<evidence type="ECO:0000256" key="4">
    <source>
        <dbReference type="ARBA" id="ARBA00023163"/>
    </source>
</evidence>
<keyword evidence="7" id="KW-1185">Reference proteome</keyword>
<dbReference type="GO" id="GO:0003700">
    <property type="term" value="F:DNA-binding transcription factor activity"/>
    <property type="evidence" value="ECO:0007669"/>
    <property type="project" value="InterPro"/>
</dbReference>
<dbReference type="Pfam" id="PF03466">
    <property type="entry name" value="LysR_substrate"/>
    <property type="match status" value="1"/>
</dbReference>
<dbReference type="AlphaFoldDB" id="A0A942E3L9"/>
<dbReference type="Pfam" id="PF00126">
    <property type="entry name" value="HTH_1"/>
    <property type="match status" value="1"/>
</dbReference>
<dbReference type="InterPro" id="IPR036388">
    <property type="entry name" value="WH-like_DNA-bd_sf"/>
</dbReference>
<evidence type="ECO:0000256" key="3">
    <source>
        <dbReference type="ARBA" id="ARBA00023125"/>
    </source>
</evidence>
<dbReference type="SUPFAM" id="SSF53850">
    <property type="entry name" value="Periplasmic binding protein-like II"/>
    <property type="match status" value="1"/>
</dbReference>
<dbReference type="SUPFAM" id="SSF46785">
    <property type="entry name" value="Winged helix' DNA-binding domain"/>
    <property type="match status" value="1"/>
</dbReference>
<dbReference type="InterPro" id="IPR000847">
    <property type="entry name" value="LysR_HTH_N"/>
</dbReference>
<dbReference type="Gene3D" id="1.10.10.10">
    <property type="entry name" value="Winged helix-like DNA-binding domain superfamily/Winged helix DNA-binding domain"/>
    <property type="match status" value="1"/>
</dbReference>
<comment type="caution">
    <text evidence="6">The sequence shown here is derived from an EMBL/GenBank/DDBJ whole genome shotgun (WGS) entry which is preliminary data.</text>
</comment>
<dbReference type="Gene3D" id="3.40.190.290">
    <property type="match status" value="1"/>
</dbReference>
<keyword evidence="3" id="KW-0238">DNA-binding</keyword>
<protein>
    <submittedName>
        <fullName evidence="6">LysR family transcriptional regulator</fullName>
    </submittedName>
</protein>
<dbReference type="GO" id="GO:0043565">
    <property type="term" value="F:sequence-specific DNA binding"/>
    <property type="evidence" value="ECO:0007669"/>
    <property type="project" value="TreeGrafter"/>
</dbReference>
<name>A0A942E3L9_9HYPH</name>
<evidence type="ECO:0000256" key="1">
    <source>
        <dbReference type="ARBA" id="ARBA00009437"/>
    </source>
</evidence>